<proteinExistence type="inferred from homology"/>
<reference evidence="11" key="1">
    <citation type="submission" date="2022-11" db="UniProtKB">
        <authorList>
            <consortium name="WormBaseParasite"/>
        </authorList>
    </citation>
    <scope>IDENTIFICATION</scope>
</reference>
<comment type="similarity">
    <text evidence="2">Belongs to the cytochrome c oxidase IV family.</text>
</comment>
<dbReference type="AlphaFoldDB" id="A0A915KP03"/>
<keyword evidence="6" id="KW-1133">Transmembrane helix</keyword>
<evidence type="ECO:0000313" key="11">
    <source>
        <dbReference type="WBParaSite" id="nRc.2.0.1.t39467-RA"/>
    </source>
</evidence>
<dbReference type="Pfam" id="PF02936">
    <property type="entry name" value="COX4"/>
    <property type="match status" value="1"/>
</dbReference>
<evidence type="ECO:0000256" key="6">
    <source>
        <dbReference type="ARBA" id="ARBA00022989"/>
    </source>
</evidence>
<name>A0A915KP03_ROMCU</name>
<comment type="subcellular location">
    <subcellularLocation>
        <location evidence="1">Mitochondrion inner membrane</location>
        <topology evidence="1">Single-pass membrane protein</topology>
    </subcellularLocation>
</comment>
<evidence type="ECO:0000256" key="1">
    <source>
        <dbReference type="ARBA" id="ARBA00004434"/>
    </source>
</evidence>
<keyword evidence="7" id="KW-0560">Oxidoreductase</keyword>
<evidence type="ECO:0000256" key="2">
    <source>
        <dbReference type="ARBA" id="ARBA00008135"/>
    </source>
</evidence>
<keyword evidence="10" id="KW-1185">Reference proteome</keyword>
<evidence type="ECO:0000256" key="5">
    <source>
        <dbReference type="ARBA" id="ARBA00022946"/>
    </source>
</evidence>
<keyword evidence="3" id="KW-0812">Transmembrane</keyword>
<dbReference type="GO" id="GO:0005743">
    <property type="term" value="C:mitochondrial inner membrane"/>
    <property type="evidence" value="ECO:0007669"/>
    <property type="project" value="UniProtKB-SubCell"/>
</dbReference>
<dbReference type="GO" id="GO:0016491">
    <property type="term" value="F:oxidoreductase activity"/>
    <property type="evidence" value="ECO:0007669"/>
    <property type="project" value="UniProtKB-KW"/>
</dbReference>
<sequence length="180" mass="21175">MQRLPNLLLKTDADLLKIYLIRRSHDAVIERFPPLSTTQAREHAGNREYVGYYLNGEPSYSDRPDFPYPAIRFQKEEGEILKLREKEKADWRKLSLDEKKRLYRHSFACTIEECLAPKGYWKIYVGSVLFLIGLSCDPVDFKARSNEHKEKILQNMIDTFSEPISGVASKWDYENNRWKA</sequence>
<keyword evidence="4" id="KW-0999">Mitochondrion inner membrane</keyword>
<evidence type="ECO:0000256" key="7">
    <source>
        <dbReference type="ARBA" id="ARBA00023002"/>
    </source>
</evidence>
<dbReference type="InterPro" id="IPR004203">
    <property type="entry name" value="Cyt_c_oxidase_su4_fam"/>
</dbReference>
<keyword evidence="9" id="KW-0472">Membrane</keyword>
<evidence type="ECO:0000256" key="4">
    <source>
        <dbReference type="ARBA" id="ARBA00022792"/>
    </source>
</evidence>
<evidence type="ECO:0000256" key="8">
    <source>
        <dbReference type="ARBA" id="ARBA00023128"/>
    </source>
</evidence>
<dbReference type="OMA" id="DEPFCTD"/>
<dbReference type="FunFam" id="1.10.442.10:FF:000001">
    <property type="entry name" value="Cytochrome c oxidase subunit 4 isoform 1"/>
    <property type="match status" value="1"/>
</dbReference>
<protein>
    <submittedName>
        <fullName evidence="11">Cytochrome c oxidase subunit 4</fullName>
    </submittedName>
</protein>
<dbReference type="PANTHER" id="PTHR10707">
    <property type="entry name" value="CYTOCHROME C OXIDASE SUBUNIT IV"/>
    <property type="match status" value="1"/>
</dbReference>
<dbReference type="GO" id="GO:0006123">
    <property type="term" value="P:mitochondrial electron transport, cytochrome c to oxygen"/>
    <property type="evidence" value="ECO:0007669"/>
    <property type="project" value="InterPro"/>
</dbReference>
<evidence type="ECO:0000313" key="10">
    <source>
        <dbReference type="Proteomes" id="UP000887565"/>
    </source>
</evidence>
<dbReference type="Proteomes" id="UP000887565">
    <property type="component" value="Unplaced"/>
</dbReference>
<dbReference type="CDD" id="cd00922">
    <property type="entry name" value="Cyt_c_Oxidase_IV"/>
    <property type="match status" value="1"/>
</dbReference>
<dbReference type="Gene3D" id="1.10.442.10">
    <property type="entry name" value="Cytochrome c oxidase subunit IV"/>
    <property type="match status" value="1"/>
</dbReference>
<organism evidence="10 11">
    <name type="scientific">Romanomermis culicivorax</name>
    <name type="common">Nematode worm</name>
    <dbReference type="NCBI Taxonomy" id="13658"/>
    <lineage>
        <taxon>Eukaryota</taxon>
        <taxon>Metazoa</taxon>
        <taxon>Ecdysozoa</taxon>
        <taxon>Nematoda</taxon>
        <taxon>Enoplea</taxon>
        <taxon>Dorylaimia</taxon>
        <taxon>Mermithida</taxon>
        <taxon>Mermithoidea</taxon>
        <taxon>Mermithidae</taxon>
        <taxon>Romanomermis</taxon>
    </lineage>
</organism>
<keyword evidence="5" id="KW-0809">Transit peptide</keyword>
<accession>A0A915KP03</accession>
<evidence type="ECO:0000256" key="3">
    <source>
        <dbReference type="ARBA" id="ARBA00022692"/>
    </source>
</evidence>
<dbReference type="InterPro" id="IPR036639">
    <property type="entry name" value="Cyt_c_oxidase_su4_sf"/>
</dbReference>
<evidence type="ECO:0000256" key="9">
    <source>
        <dbReference type="ARBA" id="ARBA00023136"/>
    </source>
</evidence>
<dbReference type="GO" id="GO:0045277">
    <property type="term" value="C:respiratory chain complex IV"/>
    <property type="evidence" value="ECO:0007669"/>
    <property type="project" value="InterPro"/>
</dbReference>
<dbReference type="WBParaSite" id="nRc.2.0.1.t39467-RA">
    <property type="protein sequence ID" value="nRc.2.0.1.t39467-RA"/>
    <property type="gene ID" value="nRc.2.0.1.g39467"/>
</dbReference>
<keyword evidence="8" id="KW-0496">Mitochondrion</keyword>
<dbReference type="SUPFAM" id="SSF81406">
    <property type="entry name" value="Mitochondrial cytochrome c oxidase subunit IV"/>
    <property type="match status" value="1"/>
</dbReference>
<dbReference type="PANTHER" id="PTHR10707:SF10">
    <property type="entry name" value="CYTOCHROME C OXIDASE SUBUNIT 4"/>
    <property type="match status" value="1"/>
</dbReference>